<dbReference type="NCBIfam" id="TIGR00319">
    <property type="entry name" value="desulf_FeS4"/>
    <property type="match status" value="1"/>
</dbReference>
<dbReference type="GO" id="GO:0019430">
    <property type="term" value="P:removal of superoxide radicals"/>
    <property type="evidence" value="ECO:0007669"/>
    <property type="project" value="InterPro"/>
</dbReference>
<dbReference type="InterPro" id="IPR004793">
    <property type="entry name" value="Desulfoferrodoxin_rbo"/>
</dbReference>
<dbReference type="EMBL" id="LAZR01000346">
    <property type="protein sequence ID" value="KKN73297.1"/>
    <property type="molecule type" value="Genomic_DNA"/>
</dbReference>
<dbReference type="CDD" id="cd00974">
    <property type="entry name" value="DSRD"/>
    <property type="match status" value="1"/>
</dbReference>
<dbReference type="InterPro" id="IPR004462">
    <property type="entry name" value="Desulfoferrodoxin_N"/>
</dbReference>
<dbReference type="Pfam" id="PF06397">
    <property type="entry name" value="Desulfoferrod_N"/>
    <property type="match status" value="1"/>
</dbReference>
<evidence type="ECO:0000256" key="7">
    <source>
        <dbReference type="ARBA" id="ARBA00023004"/>
    </source>
</evidence>
<evidence type="ECO:0000256" key="3">
    <source>
        <dbReference type="ARBA" id="ARBA00005941"/>
    </source>
</evidence>
<dbReference type="AlphaFoldDB" id="A0A0F9TEP4"/>
<feature type="domain" description="Desulfoferrodoxin N-terminal" evidence="9">
    <location>
        <begin position="2"/>
        <end position="37"/>
    </location>
</feature>
<dbReference type="PANTHER" id="PTHR36541:SF1">
    <property type="entry name" value="SUPEROXIDE REDUCTASE-RELATED"/>
    <property type="match status" value="1"/>
</dbReference>
<dbReference type="PANTHER" id="PTHR36541">
    <property type="entry name" value="SUPEROXIDE REDUCTASE-RELATED"/>
    <property type="match status" value="1"/>
</dbReference>
<dbReference type="Gene3D" id="2.60.40.730">
    <property type="entry name" value="SOR catalytic domain"/>
    <property type="match status" value="1"/>
</dbReference>
<comment type="cofactor">
    <cofactor evidence="1">
        <name>Fe(3+)</name>
        <dbReference type="ChEBI" id="CHEBI:29034"/>
    </cofactor>
</comment>
<dbReference type="Pfam" id="PF01880">
    <property type="entry name" value="Desulfoferrodox"/>
    <property type="match status" value="1"/>
</dbReference>
<comment type="caution">
    <text evidence="10">The sequence shown here is derived from an EMBL/GenBank/DDBJ whole genome shotgun (WGS) entry which is preliminary data.</text>
</comment>
<dbReference type="InterPro" id="IPR036073">
    <property type="entry name" value="Desulfoferrodoxin_Fe-bd_dom_sf"/>
</dbReference>
<sequence>MTNKLEVYKCEVCGIVAETLDEGAGEMICCGQPMQLMAERTGDPAEEKHVPFVEPLADGIIVRLGQNAAHPMEPTHFIQWVEVIVPDGRTNRQFLTPGQEPHARFTGVDPDGLIVRAMCNVHGLWRS</sequence>
<evidence type="ECO:0000256" key="1">
    <source>
        <dbReference type="ARBA" id="ARBA00001965"/>
    </source>
</evidence>
<comment type="similarity">
    <text evidence="3">Belongs to the desulfoferrodoxin family.</text>
</comment>
<evidence type="ECO:0000256" key="2">
    <source>
        <dbReference type="ARBA" id="ARBA00001973"/>
    </source>
</evidence>
<dbReference type="GO" id="GO:0016491">
    <property type="term" value="F:oxidoreductase activity"/>
    <property type="evidence" value="ECO:0007669"/>
    <property type="project" value="InterPro"/>
</dbReference>
<keyword evidence="7" id="KW-0408">Iron</keyword>
<dbReference type="GO" id="GO:0005506">
    <property type="term" value="F:iron ion binding"/>
    <property type="evidence" value="ECO:0007669"/>
    <property type="project" value="InterPro"/>
</dbReference>
<protein>
    <recommendedName>
        <fullName evidence="11">Desulfoferrodoxin ferrous iron-binding domain-containing protein</fullName>
    </recommendedName>
</protein>
<keyword evidence="5" id="KW-0479">Metal-binding</keyword>
<dbReference type="InterPro" id="IPR002742">
    <property type="entry name" value="Desulfoferrodoxin_Fe-bd_dom"/>
</dbReference>
<dbReference type="NCBIfam" id="TIGR00320">
    <property type="entry name" value="dfx_rbo"/>
    <property type="match status" value="1"/>
</dbReference>
<evidence type="ECO:0000259" key="9">
    <source>
        <dbReference type="Pfam" id="PF06397"/>
    </source>
</evidence>
<evidence type="ECO:0000259" key="8">
    <source>
        <dbReference type="Pfam" id="PF01880"/>
    </source>
</evidence>
<dbReference type="InterPro" id="IPR051233">
    <property type="entry name" value="Desulfoferrodoxin_SOR"/>
</dbReference>
<gene>
    <name evidence="10" type="ORF">LCGC14_0401930</name>
</gene>
<dbReference type="InterPro" id="IPR038094">
    <property type="entry name" value="Desulfoferrodoxin_N_sf"/>
</dbReference>
<dbReference type="NCBIfam" id="TIGR00332">
    <property type="entry name" value="neela_ferrous"/>
    <property type="match status" value="1"/>
</dbReference>
<evidence type="ECO:0000256" key="6">
    <source>
        <dbReference type="ARBA" id="ARBA00022982"/>
    </source>
</evidence>
<dbReference type="SUPFAM" id="SSF49367">
    <property type="entry name" value="Superoxide reductase-like"/>
    <property type="match status" value="1"/>
</dbReference>
<reference evidence="10" key="1">
    <citation type="journal article" date="2015" name="Nature">
        <title>Complex archaea that bridge the gap between prokaryotes and eukaryotes.</title>
        <authorList>
            <person name="Spang A."/>
            <person name="Saw J.H."/>
            <person name="Jorgensen S.L."/>
            <person name="Zaremba-Niedzwiedzka K."/>
            <person name="Martijn J."/>
            <person name="Lind A.E."/>
            <person name="van Eijk R."/>
            <person name="Schleper C."/>
            <person name="Guy L."/>
            <person name="Ettema T.J."/>
        </authorList>
    </citation>
    <scope>NUCLEOTIDE SEQUENCE</scope>
</reference>
<keyword evidence="4" id="KW-0813">Transport</keyword>
<dbReference type="SUPFAM" id="SSF57802">
    <property type="entry name" value="Rubredoxin-like"/>
    <property type="match status" value="1"/>
</dbReference>
<name>A0A0F9TEP4_9ZZZZ</name>
<feature type="domain" description="Desulfoferrodoxin ferrous iron-binding" evidence="8">
    <location>
        <begin position="42"/>
        <end position="126"/>
    </location>
</feature>
<proteinExistence type="inferred from homology"/>
<keyword evidence="6" id="KW-0249">Electron transport</keyword>
<evidence type="ECO:0000313" key="10">
    <source>
        <dbReference type="EMBL" id="KKN73297.1"/>
    </source>
</evidence>
<organism evidence="10">
    <name type="scientific">marine sediment metagenome</name>
    <dbReference type="NCBI Taxonomy" id="412755"/>
    <lineage>
        <taxon>unclassified sequences</taxon>
        <taxon>metagenomes</taxon>
        <taxon>ecological metagenomes</taxon>
    </lineage>
</organism>
<evidence type="ECO:0000256" key="4">
    <source>
        <dbReference type="ARBA" id="ARBA00022448"/>
    </source>
</evidence>
<accession>A0A0F9TEP4</accession>
<evidence type="ECO:0008006" key="11">
    <source>
        <dbReference type="Google" id="ProtNLM"/>
    </source>
</evidence>
<evidence type="ECO:0000256" key="5">
    <source>
        <dbReference type="ARBA" id="ARBA00022723"/>
    </source>
</evidence>
<dbReference type="Gene3D" id="2.20.28.100">
    <property type="entry name" value="Desulphoferrodoxin, N-terminal domain"/>
    <property type="match status" value="1"/>
</dbReference>
<comment type="cofactor">
    <cofactor evidence="2">
        <name>Cu(2+)</name>
        <dbReference type="ChEBI" id="CHEBI:29036"/>
    </cofactor>
</comment>